<dbReference type="Pfam" id="PF13396">
    <property type="entry name" value="PLDc_N"/>
    <property type="match status" value="1"/>
</dbReference>
<organism evidence="9 10">
    <name type="scientific">Arcanobacterium buesumense</name>
    <dbReference type="NCBI Taxonomy" id="2722751"/>
    <lineage>
        <taxon>Bacteria</taxon>
        <taxon>Bacillati</taxon>
        <taxon>Actinomycetota</taxon>
        <taxon>Actinomycetes</taxon>
        <taxon>Actinomycetales</taxon>
        <taxon>Actinomycetaceae</taxon>
        <taxon>Arcanobacterium</taxon>
    </lineage>
</organism>
<gene>
    <name evidence="9" type="ORF">HC352_01370</name>
</gene>
<evidence type="ECO:0000256" key="4">
    <source>
        <dbReference type="ARBA" id="ARBA00022989"/>
    </source>
</evidence>
<keyword evidence="4 7" id="KW-1133">Transmembrane helix</keyword>
<evidence type="ECO:0000313" key="10">
    <source>
        <dbReference type="Proteomes" id="UP000502298"/>
    </source>
</evidence>
<dbReference type="RefSeq" id="WP_168917241.1">
    <property type="nucleotide sequence ID" value="NZ_CP050804.1"/>
</dbReference>
<evidence type="ECO:0000256" key="6">
    <source>
        <dbReference type="SAM" id="MobiDB-lite"/>
    </source>
</evidence>
<evidence type="ECO:0000256" key="3">
    <source>
        <dbReference type="ARBA" id="ARBA00022692"/>
    </source>
</evidence>
<reference evidence="9 10" key="1">
    <citation type="submission" date="2020-03" db="EMBL/GenBank/DDBJ databases">
        <title>Complete genome of Arcanobacterium buesumensis sp. nov. strain 2701.</title>
        <authorList>
            <person name="Borowiak M."/>
            <person name="Alssahen M."/>
            <person name="Laemmler C."/>
            <person name="Malorny B."/>
            <person name="Hassan A."/>
            <person name="Prenger-Berninghoff E."/>
            <person name="Ploetz M."/>
            <person name="Abdulmawjood A."/>
        </authorList>
    </citation>
    <scope>NUCLEOTIDE SEQUENCE [LARGE SCALE GENOMIC DNA]</scope>
    <source>
        <strain evidence="9 10">2701</strain>
    </source>
</reference>
<dbReference type="AlphaFoldDB" id="A0A6H2EJC6"/>
<keyword evidence="10" id="KW-1185">Reference proteome</keyword>
<evidence type="ECO:0000259" key="8">
    <source>
        <dbReference type="Pfam" id="PF13396"/>
    </source>
</evidence>
<comment type="subcellular location">
    <subcellularLocation>
        <location evidence="1">Cell membrane</location>
        <topology evidence="1">Multi-pass membrane protein</topology>
    </subcellularLocation>
</comment>
<evidence type="ECO:0000256" key="1">
    <source>
        <dbReference type="ARBA" id="ARBA00004651"/>
    </source>
</evidence>
<dbReference type="EMBL" id="CP050804">
    <property type="protein sequence ID" value="QJC21300.1"/>
    <property type="molecule type" value="Genomic_DNA"/>
</dbReference>
<dbReference type="Proteomes" id="UP000502298">
    <property type="component" value="Chromosome"/>
</dbReference>
<dbReference type="InterPro" id="IPR027379">
    <property type="entry name" value="CLS_N"/>
</dbReference>
<evidence type="ECO:0000313" key="9">
    <source>
        <dbReference type="EMBL" id="QJC21300.1"/>
    </source>
</evidence>
<feature type="compositionally biased region" description="Polar residues" evidence="6">
    <location>
        <begin position="66"/>
        <end position="82"/>
    </location>
</feature>
<evidence type="ECO:0000256" key="7">
    <source>
        <dbReference type="SAM" id="Phobius"/>
    </source>
</evidence>
<dbReference type="KEGG" id="arca:HC352_01370"/>
<dbReference type="GO" id="GO:0005886">
    <property type="term" value="C:plasma membrane"/>
    <property type="evidence" value="ECO:0007669"/>
    <property type="project" value="UniProtKB-SubCell"/>
</dbReference>
<feature type="compositionally biased region" description="Basic and acidic residues" evidence="6">
    <location>
        <begin position="95"/>
        <end position="116"/>
    </location>
</feature>
<name>A0A6H2EJC6_9ACTO</name>
<protein>
    <submittedName>
        <fullName evidence="9">PLDc_N domain-containing protein</fullName>
    </submittedName>
</protein>
<feature type="region of interest" description="Disordered" evidence="6">
    <location>
        <begin position="65"/>
        <end position="140"/>
    </location>
</feature>
<keyword evidence="2" id="KW-1003">Cell membrane</keyword>
<accession>A0A6H2EJC6</accession>
<evidence type="ECO:0000256" key="2">
    <source>
        <dbReference type="ARBA" id="ARBA00022475"/>
    </source>
</evidence>
<keyword evidence="5 7" id="KW-0472">Membrane</keyword>
<keyword evidence="3 7" id="KW-0812">Transmembrane</keyword>
<evidence type="ECO:0000256" key="5">
    <source>
        <dbReference type="ARBA" id="ARBA00023136"/>
    </source>
</evidence>
<feature type="transmembrane region" description="Helical" evidence="7">
    <location>
        <begin position="36"/>
        <end position="56"/>
    </location>
</feature>
<feature type="domain" description="Cardiolipin synthase N-terminal" evidence="8">
    <location>
        <begin position="13"/>
        <end position="56"/>
    </location>
</feature>
<proteinExistence type="predicted"/>
<sequence>MPRVILILTAIALHIYTFIDVLRTDRTALPARLPKVAWALLTLIVPVIGPLLWLFFKNQHLFRPGTTLSSDSLRKPFSSSNKPRGPVAPDDDPEFLARLEAQNRRRAYEQQKREENGDIPTAETPDEPDDDGGLYGNRSF</sequence>